<dbReference type="InterPro" id="IPR029063">
    <property type="entry name" value="SAM-dependent_MTases_sf"/>
</dbReference>
<dbReference type="InterPro" id="IPR036388">
    <property type="entry name" value="WH-like_DNA-bd_sf"/>
</dbReference>
<dbReference type="Pfam" id="PF00891">
    <property type="entry name" value="Methyltransf_2"/>
    <property type="match status" value="1"/>
</dbReference>
<dbReference type="Gene3D" id="1.10.10.10">
    <property type="entry name" value="Winged helix-like DNA-binding domain superfamily/Winged helix DNA-binding domain"/>
    <property type="match status" value="1"/>
</dbReference>
<dbReference type="InterPro" id="IPR012967">
    <property type="entry name" value="COMT_dimerisation"/>
</dbReference>
<organism evidence="7 8">
    <name type="scientific">Mycolicibacterium vanbaalenii (strain DSM 7251 / JCM 13017 / BCRC 16820 / KCTC 9966 / NRRL B-24157 / PYR-1)</name>
    <name type="common">Mycobacterium vanbaalenii</name>
    <dbReference type="NCBI Taxonomy" id="350058"/>
    <lineage>
        <taxon>Bacteria</taxon>
        <taxon>Bacillati</taxon>
        <taxon>Actinomycetota</taxon>
        <taxon>Actinomycetes</taxon>
        <taxon>Mycobacteriales</taxon>
        <taxon>Mycobacteriaceae</taxon>
        <taxon>Mycolicibacterium</taxon>
    </lineage>
</organism>
<dbReference type="Gene3D" id="3.40.50.150">
    <property type="entry name" value="Vaccinia Virus protein VP39"/>
    <property type="match status" value="1"/>
</dbReference>
<evidence type="ECO:0000256" key="4">
    <source>
        <dbReference type="PIRSR" id="PIRSR005739-1"/>
    </source>
</evidence>
<keyword evidence="1 7" id="KW-0489">Methyltransferase</keyword>
<dbReference type="PANTHER" id="PTHR43712:SF2">
    <property type="entry name" value="O-METHYLTRANSFERASE CICE"/>
    <property type="match status" value="1"/>
</dbReference>
<dbReference type="EC" id="2.1.1.-" evidence="7"/>
<dbReference type="EMBL" id="CP000511">
    <property type="protein sequence ID" value="ABM13273.1"/>
    <property type="molecule type" value="Genomic_DNA"/>
</dbReference>
<evidence type="ECO:0000256" key="2">
    <source>
        <dbReference type="ARBA" id="ARBA00022679"/>
    </source>
</evidence>
<keyword evidence="8" id="KW-1185">Reference proteome</keyword>
<evidence type="ECO:0000259" key="6">
    <source>
        <dbReference type="Pfam" id="PF08100"/>
    </source>
</evidence>
<dbReference type="RefSeq" id="WP_011779685.1">
    <property type="nucleotide sequence ID" value="NC_008726.1"/>
</dbReference>
<dbReference type="Pfam" id="PF08100">
    <property type="entry name" value="Dimerisation"/>
    <property type="match status" value="1"/>
</dbReference>
<dbReference type="HOGENOM" id="CLU_005533_12_0_11"/>
<dbReference type="PIRSF" id="PIRSF005739">
    <property type="entry name" value="O-mtase"/>
    <property type="match status" value="1"/>
</dbReference>
<dbReference type="SUPFAM" id="SSF46785">
    <property type="entry name" value="Winged helix' DNA-binding domain"/>
    <property type="match status" value="1"/>
</dbReference>
<feature type="active site" description="Proton acceptor" evidence="4">
    <location>
        <position position="273"/>
    </location>
</feature>
<dbReference type="KEGG" id="mva:Mvan_2460"/>
<name>A1T7X3_MYCVP</name>
<evidence type="ECO:0000256" key="1">
    <source>
        <dbReference type="ARBA" id="ARBA00022603"/>
    </source>
</evidence>
<dbReference type="GO" id="GO:0008171">
    <property type="term" value="F:O-methyltransferase activity"/>
    <property type="evidence" value="ECO:0007669"/>
    <property type="project" value="InterPro"/>
</dbReference>
<evidence type="ECO:0000256" key="3">
    <source>
        <dbReference type="ARBA" id="ARBA00022691"/>
    </source>
</evidence>
<keyword evidence="2 7" id="KW-0808">Transferase</keyword>
<dbReference type="GO" id="GO:0032259">
    <property type="term" value="P:methylation"/>
    <property type="evidence" value="ECO:0007669"/>
    <property type="project" value="UniProtKB-KW"/>
</dbReference>
<dbReference type="GO" id="GO:0046983">
    <property type="term" value="F:protein dimerization activity"/>
    <property type="evidence" value="ECO:0007669"/>
    <property type="project" value="InterPro"/>
</dbReference>
<protein>
    <submittedName>
        <fullName evidence="7">Hydroxyneurosporene-O-methyltransferase</fullName>
        <ecNumber evidence="7">2.1.1.-</ecNumber>
    </submittedName>
</protein>
<dbReference type="InterPro" id="IPR036390">
    <property type="entry name" value="WH_DNA-bd_sf"/>
</dbReference>
<evidence type="ECO:0000313" key="8">
    <source>
        <dbReference type="Proteomes" id="UP000009159"/>
    </source>
</evidence>
<dbReference type="PROSITE" id="PS51683">
    <property type="entry name" value="SAM_OMT_II"/>
    <property type="match status" value="1"/>
</dbReference>
<keyword evidence="3" id="KW-0949">S-adenosyl-L-methionine</keyword>
<accession>A1T7X3</accession>
<evidence type="ECO:0000259" key="5">
    <source>
        <dbReference type="Pfam" id="PF00891"/>
    </source>
</evidence>
<sequence>MRTMLMTPPPVVLAAVGRFRGLLDRLHTLTAPSHIAVLELSLGSWFTAALYATVRLGIADALADGPLRADDVARKVGADPEATYRLMRALASRSVLKLRRDGRFALTRLGHALRVDHPESMAPLIAFVGSRQHWEHWGELLYSVQTGRTAVEKLRGSEFFEYLDTDPAFAKVFNESMTGGSRAVIENAIPAYDFSDRRLIVDVGGGEGGLLAAILNRTPTARGVLFDRPSVVAGADSVLGPAGVAARCRTEGGSFFEAVPAGGDAYVMKAIIHDWGDDQSLSILRNVRTAIADDGRLLLFEMVLPERAPAHLGFMVDLEMLVTAGGRERTASQYAKLLADSGFRMTRVIPTASPLSIVEAVPA</sequence>
<dbReference type="InterPro" id="IPR001077">
    <property type="entry name" value="COMT_C"/>
</dbReference>
<gene>
    <name evidence="7" type="ordered locus">Mvan_2460</name>
</gene>
<proteinExistence type="predicted"/>
<reference evidence="7" key="1">
    <citation type="submission" date="2006-12" db="EMBL/GenBank/DDBJ databases">
        <title>Complete sequence of Mycobacterium vanbaalenii PYR-1.</title>
        <authorList>
            <consortium name="US DOE Joint Genome Institute"/>
            <person name="Copeland A."/>
            <person name="Lucas S."/>
            <person name="Lapidus A."/>
            <person name="Barry K."/>
            <person name="Detter J.C."/>
            <person name="Glavina del Rio T."/>
            <person name="Hammon N."/>
            <person name="Israni S."/>
            <person name="Dalin E."/>
            <person name="Tice H."/>
            <person name="Pitluck S."/>
            <person name="Singan V."/>
            <person name="Schmutz J."/>
            <person name="Larimer F."/>
            <person name="Land M."/>
            <person name="Hauser L."/>
            <person name="Kyrpides N."/>
            <person name="Anderson I.J."/>
            <person name="Miller C."/>
            <person name="Richardson P."/>
        </authorList>
    </citation>
    <scope>NUCLEOTIDE SEQUENCE [LARGE SCALE GENOMIC DNA]</scope>
    <source>
        <strain evidence="7">PYR-1</strain>
    </source>
</reference>
<dbReference type="AlphaFoldDB" id="A1T7X3"/>
<dbReference type="PANTHER" id="PTHR43712">
    <property type="entry name" value="PUTATIVE (AFU_ORTHOLOGUE AFUA_4G14580)-RELATED"/>
    <property type="match status" value="1"/>
</dbReference>
<dbReference type="eggNOG" id="COG1414">
    <property type="taxonomic scope" value="Bacteria"/>
</dbReference>
<dbReference type="InterPro" id="IPR016461">
    <property type="entry name" value="COMT-like"/>
</dbReference>
<dbReference type="STRING" id="350058.Mvan_2460"/>
<dbReference type="SUPFAM" id="SSF53335">
    <property type="entry name" value="S-adenosyl-L-methionine-dependent methyltransferases"/>
    <property type="match status" value="1"/>
</dbReference>
<dbReference type="Proteomes" id="UP000009159">
    <property type="component" value="Chromosome"/>
</dbReference>
<evidence type="ECO:0000313" key="7">
    <source>
        <dbReference type="EMBL" id="ABM13273.1"/>
    </source>
</evidence>
<feature type="domain" description="O-methyltransferase dimerisation" evidence="6">
    <location>
        <begin position="38"/>
        <end position="113"/>
    </location>
</feature>
<feature type="domain" description="O-methyltransferase C-terminal" evidence="5">
    <location>
        <begin position="137"/>
        <end position="344"/>
    </location>
</feature>